<reference evidence="2" key="1">
    <citation type="submission" date="2016-11" db="EMBL/GenBank/DDBJ databases">
        <authorList>
            <person name="Varghese N."/>
            <person name="Submissions S."/>
        </authorList>
    </citation>
    <scope>NUCLEOTIDE SEQUENCE [LARGE SCALE GENOMIC DNA]</scope>
    <source>
        <strain evidence="2">DSM 24786</strain>
    </source>
</reference>
<proteinExistence type="predicted"/>
<dbReference type="Proteomes" id="UP000183257">
    <property type="component" value="Unassembled WGS sequence"/>
</dbReference>
<evidence type="ECO:0008006" key="3">
    <source>
        <dbReference type="Google" id="ProtNLM"/>
    </source>
</evidence>
<evidence type="ECO:0000313" key="1">
    <source>
        <dbReference type="EMBL" id="SFW46991.1"/>
    </source>
</evidence>
<keyword evidence="2" id="KW-1185">Reference proteome</keyword>
<name>A0A1K1PHA1_9FLAO</name>
<sequence length="158" mass="18210">MQRAALFLMIFLCVSCDFFDSRAVRTQKLIEQEMKGIDWNAVDQFPLFEGCDELASKEEQKKCFEEMLLLHYSEILGDFEFVLDRSIKDTIRIDFLINDKGVISILDIEQDSIITNQIPGFNGIISRGIRSLPKVRPALKRGIPVRAKFRIPLIINTK</sequence>
<dbReference type="AlphaFoldDB" id="A0A1K1PHA1"/>
<dbReference type="STRING" id="76595.SAMN05660313_01892"/>
<gene>
    <name evidence="1" type="ORF">SAMN05660313_01892</name>
</gene>
<evidence type="ECO:0000313" key="2">
    <source>
        <dbReference type="Proteomes" id="UP000183257"/>
    </source>
</evidence>
<organism evidence="1 2">
    <name type="scientific">Cellulophaga fucicola</name>
    <dbReference type="NCBI Taxonomy" id="76595"/>
    <lineage>
        <taxon>Bacteria</taxon>
        <taxon>Pseudomonadati</taxon>
        <taxon>Bacteroidota</taxon>
        <taxon>Flavobacteriia</taxon>
        <taxon>Flavobacteriales</taxon>
        <taxon>Flavobacteriaceae</taxon>
        <taxon>Cellulophaga</taxon>
    </lineage>
</organism>
<dbReference type="EMBL" id="FPIY01000002">
    <property type="protein sequence ID" value="SFW46991.1"/>
    <property type="molecule type" value="Genomic_DNA"/>
</dbReference>
<dbReference type="OrthoDB" id="1191002at2"/>
<accession>A0A1K1PHA1</accession>
<protein>
    <recommendedName>
        <fullName evidence="3">TonB protein C-terminal</fullName>
    </recommendedName>
</protein>